<dbReference type="PANTHER" id="PTHR48468:SF1">
    <property type="entry name" value="PLASTOCYANIN-LIKE DOMAIN-CONTAINING PROTEIN"/>
    <property type="match status" value="1"/>
</dbReference>
<organism evidence="2 3">
    <name type="scientific">Ceratodon purpureus</name>
    <name type="common">Fire moss</name>
    <name type="synonym">Dicranum purpureum</name>
    <dbReference type="NCBI Taxonomy" id="3225"/>
    <lineage>
        <taxon>Eukaryota</taxon>
        <taxon>Viridiplantae</taxon>
        <taxon>Streptophyta</taxon>
        <taxon>Embryophyta</taxon>
        <taxon>Bryophyta</taxon>
        <taxon>Bryophytina</taxon>
        <taxon>Bryopsida</taxon>
        <taxon>Dicranidae</taxon>
        <taxon>Pseudoditrichales</taxon>
        <taxon>Ditrichaceae</taxon>
        <taxon>Ceratodon</taxon>
    </lineage>
</organism>
<name>A0A8T0IVA9_CERPU</name>
<evidence type="ECO:0000313" key="3">
    <source>
        <dbReference type="Proteomes" id="UP000822688"/>
    </source>
</evidence>
<accession>A0A8T0IVA9</accession>
<feature type="domain" description="DUF7748" evidence="1">
    <location>
        <begin position="1"/>
        <end position="97"/>
    </location>
</feature>
<gene>
    <name evidence="2" type="ORF">KC19_2G103900</name>
</gene>
<keyword evidence="3" id="KW-1185">Reference proteome</keyword>
<evidence type="ECO:0000259" key="1">
    <source>
        <dbReference type="Pfam" id="PF24928"/>
    </source>
</evidence>
<dbReference type="InterPro" id="IPR056650">
    <property type="entry name" value="DUF7748"/>
</dbReference>
<dbReference type="AlphaFoldDB" id="A0A8T0IVA9"/>
<sequence length="138" mass="15175">MKTKFINGTSSEITLKEANSGIQRFLFKLGRRDGPSTSSYTMELDTNATYREYHLFVIPSCSAGSIIVSSDHLVDHKVITITEIESGVFAWKGTPRKYEAVTKKADQSEQACSSSEGQAGASSKLPRWVSRGISFLMS</sequence>
<proteinExistence type="predicted"/>
<dbReference type="Pfam" id="PF24928">
    <property type="entry name" value="DUF7748"/>
    <property type="match status" value="1"/>
</dbReference>
<reference evidence="2" key="1">
    <citation type="submission" date="2020-06" db="EMBL/GenBank/DDBJ databases">
        <title>WGS assembly of Ceratodon purpureus strain R40.</title>
        <authorList>
            <person name="Carey S.B."/>
            <person name="Jenkins J."/>
            <person name="Shu S."/>
            <person name="Lovell J.T."/>
            <person name="Sreedasyam A."/>
            <person name="Maumus F."/>
            <person name="Tiley G.P."/>
            <person name="Fernandez-Pozo N."/>
            <person name="Barry K."/>
            <person name="Chen C."/>
            <person name="Wang M."/>
            <person name="Lipzen A."/>
            <person name="Daum C."/>
            <person name="Saski C.A."/>
            <person name="Payton A.C."/>
            <person name="Mcbreen J.C."/>
            <person name="Conrad R.E."/>
            <person name="Kollar L.M."/>
            <person name="Olsson S."/>
            <person name="Huttunen S."/>
            <person name="Landis J.B."/>
            <person name="Wickett N.J."/>
            <person name="Johnson M.G."/>
            <person name="Rensing S.A."/>
            <person name="Grimwood J."/>
            <person name="Schmutz J."/>
            <person name="Mcdaniel S.F."/>
        </authorList>
    </citation>
    <scope>NUCLEOTIDE SEQUENCE</scope>
    <source>
        <strain evidence="2">R40</strain>
    </source>
</reference>
<dbReference type="Proteomes" id="UP000822688">
    <property type="component" value="Chromosome 2"/>
</dbReference>
<dbReference type="PANTHER" id="PTHR48468">
    <property type="entry name" value="PLASTOCYANIN-LIKE DOMAIN-CONTAINING PROTEIN"/>
    <property type="match status" value="1"/>
</dbReference>
<protein>
    <recommendedName>
        <fullName evidence="1">DUF7748 domain-containing protein</fullName>
    </recommendedName>
</protein>
<dbReference type="EMBL" id="CM026422">
    <property type="protein sequence ID" value="KAG0586618.1"/>
    <property type="molecule type" value="Genomic_DNA"/>
</dbReference>
<comment type="caution">
    <text evidence="2">The sequence shown here is derived from an EMBL/GenBank/DDBJ whole genome shotgun (WGS) entry which is preliminary data.</text>
</comment>
<evidence type="ECO:0000313" key="2">
    <source>
        <dbReference type="EMBL" id="KAG0586618.1"/>
    </source>
</evidence>